<comment type="caution">
    <text evidence="1">The sequence shown here is derived from an EMBL/GenBank/DDBJ whole genome shotgun (WGS) entry which is preliminary data.</text>
</comment>
<protein>
    <submittedName>
        <fullName evidence="1">Aromatic-ring-hydroxylating dioxygenase subunit beta</fullName>
    </submittedName>
</protein>
<keyword evidence="1" id="KW-0560">Oxidoreductase</keyword>
<dbReference type="RefSeq" id="WP_218588708.1">
    <property type="nucleotide sequence ID" value="NZ_JADQDE010000003.1"/>
</dbReference>
<dbReference type="PANTHER" id="PTHR41534:SF2">
    <property type="entry name" value="3-PHENYLPROPIONATE_CINNAMIC ACID DIOXYGENASE SUBUNIT BETA"/>
    <property type="match status" value="1"/>
</dbReference>
<gene>
    <name evidence="1" type="ORF">I4I82_01595</name>
</gene>
<sequence>MTATVTGLTRAEAEDFVHHEAMLLDEGRHEEWLELFAADGVFWVPANEADHDPDSHVSIIYDDRARLADRVARLALGRAVQENPSRTMHLVGNVTVPEPGPEAPPGTVEVRVNLVLFESHGTRNTQHAARCRYLLRQEDGHWRIVLRKLAFLDNDQYSPNLAFLF</sequence>
<dbReference type="Proteomes" id="UP000694300">
    <property type="component" value="Unassembled WGS sequence"/>
</dbReference>
<name>A0ABS6U2C5_9PSEU</name>
<dbReference type="Pfam" id="PF00866">
    <property type="entry name" value="Ring_hydroxyl_B"/>
    <property type="match status" value="1"/>
</dbReference>
<proteinExistence type="predicted"/>
<evidence type="ECO:0000313" key="1">
    <source>
        <dbReference type="EMBL" id="MBW0126390.1"/>
    </source>
</evidence>
<accession>A0ABS6U2C5</accession>
<dbReference type="PANTHER" id="PTHR41534">
    <property type="entry name" value="BLR3401 PROTEIN"/>
    <property type="match status" value="1"/>
</dbReference>
<evidence type="ECO:0000313" key="2">
    <source>
        <dbReference type="Proteomes" id="UP000694300"/>
    </source>
</evidence>
<dbReference type="InterPro" id="IPR000391">
    <property type="entry name" value="Rng_hydr_dOase-bsu"/>
</dbReference>
<organism evidence="1 2">
    <name type="scientific">Pseudonocardia oceani</name>
    <dbReference type="NCBI Taxonomy" id="2792013"/>
    <lineage>
        <taxon>Bacteria</taxon>
        <taxon>Bacillati</taxon>
        <taxon>Actinomycetota</taxon>
        <taxon>Actinomycetes</taxon>
        <taxon>Pseudonocardiales</taxon>
        <taxon>Pseudonocardiaceae</taxon>
        <taxon>Pseudonocardia</taxon>
    </lineage>
</organism>
<dbReference type="GO" id="GO:0051213">
    <property type="term" value="F:dioxygenase activity"/>
    <property type="evidence" value="ECO:0007669"/>
    <property type="project" value="UniProtKB-KW"/>
</dbReference>
<keyword evidence="2" id="KW-1185">Reference proteome</keyword>
<reference evidence="1 2" key="1">
    <citation type="submission" date="2020-11" db="EMBL/GenBank/DDBJ databases">
        <title>Pseudonocardia abyssalis sp. nov. and Pseudonocardia oceani sp. nov., description and phylogenomic analysis of two novel actinomycetes isolated from the deep Southern Ocean.</title>
        <authorList>
            <person name="Parra J."/>
        </authorList>
    </citation>
    <scope>NUCLEOTIDE SEQUENCE [LARGE SCALE GENOMIC DNA]</scope>
    <source>
        <strain evidence="2">KRD185</strain>
    </source>
</reference>
<keyword evidence="1" id="KW-0223">Dioxygenase</keyword>
<dbReference type="EMBL" id="JADQDF010000001">
    <property type="protein sequence ID" value="MBW0126390.1"/>
    <property type="molecule type" value="Genomic_DNA"/>
</dbReference>
<dbReference type="CDD" id="cd00667">
    <property type="entry name" value="ring_hydroxylating_dioxygenases_beta"/>
    <property type="match status" value="1"/>
</dbReference>